<feature type="binding site" evidence="18">
    <location>
        <position position="86"/>
    </location>
    <ligand>
        <name>UDP-N-acetyl-alpha-D-glucosamine</name>
        <dbReference type="ChEBI" id="CHEBI:57705"/>
    </ligand>
</feature>
<evidence type="ECO:0000256" key="2">
    <source>
        <dbReference type="ARBA" id="ARBA00007707"/>
    </source>
</evidence>
<dbReference type="PANTHER" id="PTHR43584:SF3">
    <property type="entry name" value="BIFUNCTIONAL PROTEIN GLMU"/>
    <property type="match status" value="1"/>
</dbReference>
<dbReference type="InterPro" id="IPR050065">
    <property type="entry name" value="GlmU-like"/>
</dbReference>
<dbReference type="Proteomes" id="UP000199556">
    <property type="component" value="Unassembled WGS sequence"/>
</dbReference>
<feature type="binding site" evidence="18">
    <location>
        <position position="35"/>
    </location>
    <ligand>
        <name>UDP-N-acetyl-alpha-D-glucosamine</name>
        <dbReference type="ChEBI" id="CHEBI:57705"/>
    </ligand>
</feature>
<evidence type="ECO:0000256" key="9">
    <source>
        <dbReference type="ARBA" id="ARBA00022842"/>
    </source>
</evidence>
<feature type="binding site" evidence="18">
    <location>
        <begin position="113"/>
        <end position="115"/>
    </location>
    <ligand>
        <name>UDP-N-acetyl-alpha-D-glucosamine</name>
        <dbReference type="ChEBI" id="CHEBI:57705"/>
    </ligand>
</feature>
<evidence type="ECO:0000256" key="14">
    <source>
        <dbReference type="ARBA" id="ARBA00023316"/>
    </source>
</evidence>
<dbReference type="SUPFAM" id="SSF53448">
    <property type="entry name" value="Nucleotide-diphospho-sugar transferases"/>
    <property type="match status" value="1"/>
</dbReference>
<dbReference type="InterPro" id="IPR025877">
    <property type="entry name" value="MobA-like_NTP_Trfase"/>
</dbReference>
<comment type="subunit">
    <text evidence="18">Homotrimer.</text>
</comment>
<dbReference type="EC" id="2.7.7.23" evidence="18"/>
<comment type="pathway">
    <text evidence="18">Bacterial outer membrane biogenesis; LPS lipid A biosynthesis.</text>
</comment>
<keyword evidence="13 18" id="KW-0012">Acyltransferase</keyword>
<keyword evidence="5 18" id="KW-0808">Transferase</keyword>
<feature type="binding site" evidence="18">
    <location>
        <position position="238"/>
    </location>
    <ligand>
        <name>Mg(2+)</name>
        <dbReference type="ChEBI" id="CHEBI:18420"/>
    </ligand>
</feature>
<comment type="cofactor">
    <cofactor evidence="18">
        <name>Mg(2+)</name>
        <dbReference type="ChEBI" id="CHEBI:18420"/>
    </cofactor>
    <text evidence="18">Binds 1 Mg(2+) ion per subunit.</text>
</comment>
<keyword evidence="10 18" id="KW-0133">Cell shape</keyword>
<feature type="binding site" evidence="18">
    <location>
        <position position="115"/>
    </location>
    <ligand>
        <name>Mg(2+)</name>
        <dbReference type="ChEBI" id="CHEBI:18420"/>
    </ligand>
</feature>
<keyword evidence="7 18" id="KW-0479">Metal-binding</keyword>
<dbReference type="NCBIfam" id="TIGR01173">
    <property type="entry name" value="glmU"/>
    <property type="match status" value="1"/>
</dbReference>
<comment type="subcellular location">
    <subcellularLocation>
        <location evidence="1 18">Cytoplasm</location>
    </subcellularLocation>
</comment>
<dbReference type="GO" id="GO:0003977">
    <property type="term" value="F:UDP-N-acetylglucosamine diphosphorylase activity"/>
    <property type="evidence" value="ECO:0007669"/>
    <property type="project" value="UniProtKB-UniRule"/>
</dbReference>
<feature type="binding site" evidence="18">
    <location>
        <begin position="397"/>
        <end position="398"/>
    </location>
    <ligand>
        <name>acetyl-CoA</name>
        <dbReference type="ChEBI" id="CHEBI:57288"/>
    </ligand>
</feature>
<dbReference type="GO" id="GO:0000902">
    <property type="term" value="P:cell morphogenesis"/>
    <property type="evidence" value="ECO:0007669"/>
    <property type="project" value="UniProtKB-UniRule"/>
</dbReference>
<sequence>MPSMQPMQDHQVNPDTTVIILAAGQGTRMRSRQPKVLHPLGGRPLLAHVIDTARALEPARIVVVHGHGGEAVRAALADAPVTWVEQGEQLGTGHAVAQALPAAQGAERILVLYGDVPLVGADALRALLTALDGHDLAVQSMRLSDPSGYGRILRDDTGRPVGIVEQKDASAAQRAIDEVNTGFLAARGERLAAWLQRVDRDNAQGEYYLTDCLALAVADGAAVTAVVADDPEQFMGVNDRVQLARLERVHQRRLAEALMRSGVTVMDPARLDIRGRVQAGRDVILDVNVVLEGEVTLEEGVRVGPHCCLRDCHVEADAVIQAHSHLEGARVGPGACIGPFARLRPGAHLAAGVHVGNFVEVKKSRVGEGSKINHLSYVGDARVGRGVNIGAGTITCNYDGAAKHLTVIGDGAFIGSNTALVAPVTVGEDATIGAGSVIHRDAPAGRLTLTRAEQHTREDWQRPKKPDPAP</sequence>
<feature type="binding site" evidence="18">
    <location>
        <position position="165"/>
    </location>
    <ligand>
        <name>UDP-N-acetyl-alpha-D-glucosamine</name>
        <dbReference type="ChEBI" id="CHEBI:57705"/>
    </ligand>
</feature>
<dbReference type="GO" id="GO:0008360">
    <property type="term" value="P:regulation of cell shape"/>
    <property type="evidence" value="ECO:0007669"/>
    <property type="project" value="UniProtKB-KW"/>
</dbReference>
<dbReference type="CDD" id="cd03353">
    <property type="entry name" value="LbH_GlmU_C"/>
    <property type="match status" value="1"/>
</dbReference>
<dbReference type="GO" id="GO:0000287">
    <property type="term" value="F:magnesium ion binding"/>
    <property type="evidence" value="ECO:0007669"/>
    <property type="project" value="UniProtKB-UniRule"/>
</dbReference>
<dbReference type="EC" id="2.3.1.157" evidence="18"/>
<comment type="pathway">
    <text evidence="18">Nucleotide-sugar biosynthesis; UDP-N-acetyl-alpha-D-glucosamine biosynthesis; UDP-N-acetyl-alpha-D-glucosamine from N-acetyl-alpha-D-glucosamine 1-phosphate: step 1/1.</text>
</comment>
<dbReference type="Gene3D" id="3.90.550.10">
    <property type="entry name" value="Spore Coat Polysaccharide Biosynthesis Protein SpsA, Chain A"/>
    <property type="match status" value="1"/>
</dbReference>
<comment type="similarity">
    <text evidence="2 18">In the C-terminal section; belongs to the transferase hexapeptide repeat family.</text>
</comment>
<dbReference type="STRING" id="195064.SAMN05421721_11449"/>
<feature type="binding site" evidence="18">
    <location>
        <position position="391"/>
    </location>
    <ligand>
        <name>acetyl-CoA</name>
        <dbReference type="ChEBI" id="CHEBI:57288"/>
    </ligand>
</feature>
<keyword evidence="9 18" id="KW-0460">Magnesium</keyword>
<feature type="region of interest" description="Disordered" evidence="19">
    <location>
        <begin position="449"/>
        <end position="470"/>
    </location>
</feature>
<keyword evidence="14 18" id="KW-0961">Cell wall biogenesis/degradation</keyword>
<feature type="binding site" evidence="18">
    <location>
        <position position="416"/>
    </location>
    <ligand>
        <name>acetyl-CoA</name>
        <dbReference type="ChEBI" id="CHEBI:57288"/>
    </ligand>
</feature>
<keyword evidence="12 18" id="KW-0511">Multifunctional enzyme</keyword>
<feature type="binding site" evidence="18">
    <location>
        <begin position="21"/>
        <end position="24"/>
    </location>
    <ligand>
        <name>UDP-N-acetyl-alpha-D-glucosamine</name>
        <dbReference type="ChEBI" id="CHEBI:57705"/>
    </ligand>
</feature>
<reference evidence="21 22" key="1">
    <citation type="submission" date="2016-10" db="EMBL/GenBank/DDBJ databases">
        <authorList>
            <person name="de Groot N.N."/>
        </authorList>
    </citation>
    <scope>NUCLEOTIDE SEQUENCE [LARGE SCALE GENOMIC DNA]</scope>
    <source>
        <strain evidence="21 22">DSM 4180</strain>
    </source>
</reference>
<protein>
    <recommendedName>
        <fullName evidence="18">Bifunctional protein GlmU</fullName>
    </recommendedName>
    <domain>
        <recommendedName>
            <fullName evidence="18">UDP-N-acetylglucosamine pyrophosphorylase</fullName>
            <ecNumber evidence="18">2.7.7.23</ecNumber>
        </recommendedName>
        <alternativeName>
            <fullName evidence="18">N-acetylglucosamine-1-phosphate uridyltransferase</fullName>
        </alternativeName>
    </domain>
    <domain>
        <recommendedName>
            <fullName evidence="18">Glucosamine-1-phosphate N-acetyltransferase</fullName>
            <ecNumber evidence="18">2.3.1.157</ecNumber>
        </recommendedName>
    </domain>
</protein>
<feature type="active site" description="Proton acceptor" evidence="18">
    <location>
        <position position="374"/>
    </location>
</feature>
<dbReference type="GO" id="GO:0005737">
    <property type="term" value="C:cytoplasm"/>
    <property type="evidence" value="ECO:0007669"/>
    <property type="project" value="UniProtKB-SubCell"/>
</dbReference>
<feature type="binding site" evidence="18">
    <location>
        <position position="377"/>
    </location>
    <ligand>
        <name>UDP-N-acetyl-alpha-D-glucosamine</name>
        <dbReference type="ChEBI" id="CHEBI:57705"/>
    </ligand>
</feature>
<dbReference type="Pfam" id="PF12804">
    <property type="entry name" value="NTP_transf_3"/>
    <property type="match status" value="1"/>
</dbReference>
<feature type="domain" description="MobA-like NTP transferase" evidence="20">
    <location>
        <begin position="18"/>
        <end position="138"/>
    </location>
</feature>
<keyword evidence="8 18" id="KW-0677">Repeat</keyword>
<dbReference type="AlphaFoldDB" id="A0A1I4S9N3"/>
<organism evidence="21 22">
    <name type="scientific">Ectothiorhodospira mobilis</name>
    <dbReference type="NCBI Taxonomy" id="195064"/>
    <lineage>
        <taxon>Bacteria</taxon>
        <taxon>Pseudomonadati</taxon>
        <taxon>Pseudomonadota</taxon>
        <taxon>Gammaproteobacteria</taxon>
        <taxon>Chromatiales</taxon>
        <taxon>Ectothiorhodospiraceae</taxon>
        <taxon>Ectothiorhodospira</taxon>
    </lineage>
</organism>
<dbReference type="HAMAP" id="MF_01631">
    <property type="entry name" value="GlmU"/>
    <property type="match status" value="1"/>
</dbReference>
<evidence type="ECO:0000256" key="6">
    <source>
        <dbReference type="ARBA" id="ARBA00022695"/>
    </source>
</evidence>
<evidence type="ECO:0000256" key="7">
    <source>
        <dbReference type="ARBA" id="ARBA00022723"/>
    </source>
</evidence>
<evidence type="ECO:0000256" key="12">
    <source>
        <dbReference type="ARBA" id="ARBA00023268"/>
    </source>
</evidence>
<feature type="binding site" evidence="18">
    <location>
        <begin position="91"/>
        <end position="92"/>
    </location>
    <ligand>
        <name>UDP-N-acetyl-alpha-D-glucosamine</name>
        <dbReference type="ChEBI" id="CHEBI:57705"/>
    </ligand>
</feature>
<feature type="region of interest" description="Pyrophosphorylase" evidence="18">
    <location>
        <begin position="1"/>
        <end position="240"/>
    </location>
</feature>
<evidence type="ECO:0000256" key="15">
    <source>
        <dbReference type="ARBA" id="ARBA00048247"/>
    </source>
</evidence>
<comment type="similarity">
    <text evidence="3 18">In the N-terminal section; belongs to the N-acetylglucosamine-1-phosphate uridyltransferase family.</text>
</comment>
<evidence type="ECO:0000256" key="19">
    <source>
        <dbReference type="SAM" id="MobiDB-lite"/>
    </source>
</evidence>
<dbReference type="SUPFAM" id="SSF51161">
    <property type="entry name" value="Trimeric LpxA-like enzymes"/>
    <property type="match status" value="1"/>
</dbReference>
<feature type="binding site" evidence="18">
    <location>
        <position position="180"/>
    </location>
    <ligand>
        <name>UDP-N-acetyl-alpha-D-glucosamine</name>
        <dbReference type="ChEBI" id="CHEBI:57705"/>
    </ligand>
</feature>
<dbReference type="PANTHER" id="PTHR43584">
    <property type="entry name" value="NUCLEOTIDYL TRANSFERASE"/>
    <property type="match status" value="1"/>
</dbReference>
<comment type="function">
    <text evidence="17 18">Catalyzes the last two sequential reactions in the de novo biosynthetic pathway for UDP-N-acetylglucosamine (UDP-GlcNAc). The C-terminal domain catalyzes the transfer of acetyl group from acetyl coenzyme A to glucosamine-1-phosphate (GlcN-1-P) to produce N-acetylglucosamine-1-phosphate (GlcNAc-1-P), which is converted into UDP-GlcNAc by the transfer of uridine 5-monophosphate (from uridine 5-triphosphate), a reaction catalyzed by the N-terminal domain.</text>
</comment>
<feature type="binding site" evidence="18">
    <location>
        <position position="434"/>
    </location>
    <ligand>
        <name>acetyl-CoA</name>
        <dbReference type="ChEBI" id="CHEBI:57288"/>
    </ligand>
</feature>
<dbReference type="InterPro" id="IPR005882">
    <property type="entry name" value="Bifunctional_GlmU"/>
</dbReference>
<dbReference type="CDD" id="cd02540">
    <property type="entry name" value="GT2_GlmU_N_bac"/>
    <property type="match status" value="1"/>
</dbReference>
<dbReference type="EMBL" id="FOUO01000014">
    <property type="protein sequence ID" value="SFM61195.1"/>
    <property type="molecule type" value="Genomic_DNA"/>
</dbReference>
<name>A0A1I4S9N3_ECTMO</name>
<keyword evidence="4 18" id="KW-0963">Cytoplasm</keyword>
<evidence type="ECO:0000256" key="4">
    <source>
        <dbReference type="ARBA" id="ARBA00022490"/>
    </source>
</evidence>
<dbReference type="UniPathway" id="UPA00973"/>
<keyword evidence="6 18" id="KW-0548">Nucleotidyltransferase</keyword>
<evidence type="ECO:0000256" key="8">
    <source>
        <dbReference type="ARBA" id="ARBA00022737"/>
    </source>
</evidence>
<dbReference type="GO" id="GO:0019134">
    <property type="term" value="F:glucosamine-1-phosphate N-acetyltransferase activity"/>
    <property type="evidence" value="ECO:0007669"/>
    <property type="project" value="UniProtKB-UniRule"/>
</dbReference>
<feature type="compositionally biased region" description="Basic and acidic residues" evidence="19">
    <location>
        <begin position="452"/>
        <end position="470"/>
    </location>
</feature>
<evidence type="ECO:0000313" key="22">
    <source>
        <dbReference type="Proteomes" id="UP000199556"/>
    </source>
</evidence>
<comment type="pathway">
    <text evidence="18">Nucleotide-sugar biosynthesis; UDP-N-acetyl-alpha-D-glucosamine biosynthesis; N-acetyl-alpha-D-glucosamine 1-phosphate from alpha-D-glucosamine 6-phosphate (route II): step 2/2.</text>
</comment>
<feature type="binding site" evidence="18">
    <location>
        <position position="344"/>
    </location>
    <ligand>
        <name>UDP-N-acetyl-alpha-D-glucosamine</name>
        <dbReference type="ChEBI" id="CHEBI:57705"/>
    </ligand>
</feature>
<dbReference type="InterPro" id="IPR038009">
    <property type="entry name" value="GlmU_C_LbH"/>
</dbReference>
<dbReference type="UniPathway" id="UPA00113">
    <property type="reaction ID" value="UER00532"/>
</dbReference>
<dbReference type="RefSeq" id="WP_244887943.1">
    <property type="nucleotide sequence ID" value="NZ_FOUO01000014.1"/>
</dbReference>
<dbReference type="Pfam" id="PF00132">
    <property type="entry name" value="Hexapep"/>
    <property type="match status" value="1"/>
</dbReference>
<feature type="binding site" evidence="18">
    <location>
        <position position="362"/>
    </location>
    <ligand>
        <name>UDP-N-acetyl-alpha-D-glucosamine</name>
        <dbReference type="ChEBI" id="CHEBI:57705"/>
    </ligand>
</feature>
<dbReference type="GO" id="GO:0006048">
    <property type="term" value="P:UDP-N-acetylglucosamine biosynthetic process"/>
    <property type="evidence" value="ECO:0007669"/>
    <property type="project" value="UniProtKB-UniPathway"/>
</dbReference>
<evidence type="ECO:0000256" key="17">
    <source>
        <dbReference type="ARBA" id="ARBA00049628"/>
    </source>
</evidence>
<dbReference type="GO" id="GO:0009252">
    <property type="term" value="P:peptidoglycan biosynthetic process"/>
    <property type="evidence" value="ECO:0007669"/>
    <property type="project" value="UniProtKB-UniRule"/>
</dbReference>
<comment type="catalytic activity">
    <reaction evidence="15 18">
        <text>alpha-D-glucosamine 1-phosphate + acetyl-CoA = N-acetyl-alpha-D-glucosamine 1-phosphate + CoA + H(+)</text>
        <dbReference type="Rhea" id="RHEA:13725"/>
        <dbReference type="ChEBI" id="CHEBI:15378"/>
        <dbReference type="ChEBI" id="CHEBI:57287"/>
        <dbReference type="ChEBI" id="CHEBI:57288"/>
        <dbReference type="ChEBI" id="CHEBI:57776"/>
        <dbReference type="ChEBI" id="CHEBI:58516"/>
        <dbReference type="EC" id="2.3.1.157"/>
    </reaction>
</comment>
<feature type="binding site" evidence="18">
    <location>
        <position position="238"/>
    </location>
    <ligand>
        <name>UDP-N-acetyl-alpha-D-glucosamine</name>
        <dbReference type="ChEBI" id="CHEBI:57705"/>
    </ligand>
</feature>
<feature type="binding site" evidence="18">
    <location>
        <position position="451"/>
    </location>
    <ligand>
        <name>acetyl-CoA</name>
        <dbReference type="ChEBI" id="CHEBI:57288"/>
    </ligand>
</feature>
<proteinExistence type="inferred from homology"/>
<evidence type="ECO:0000256" key="18">
    <source>
        <dbReference type="HAMAP-Rule" id="MF_01631"/>
    </source>
</evidence>
<dbReference type="InterPro" id="IPR001451">
    <property type="entry name" value="Hexapep"/>
</dbReference>
<feature type="binding site" evidence="18">
    <location>
        <position position="388"/>
    </location>
    <ligand>
        <name>UDP-N-acetyl-alpha-D-glucosamine</name>
        <dbReference type="ChEBI" id="CHEBI:57705"/>
    </ligand>
</feature>
<comment type="catalytic activity">
    <reaction evidence="16 18">
        <text>N-acetyl-alpha-D-glucosamine 1-phosphate + UTP + H(+) = UDP-N-acetyl-alpha-D-glucosamine + diphosphate</text>
        <dbReference type="Rhea" id="RHEA:13509"/>
        <dbReference type="ChEBI" id="CHEBI:15378"/>
        <dbReference type="ChEBI" id="CHEBI:33019"/>
        <dbReference type="ChEBI" id="CHEBI:46398"/>
        <dbReference type="ChEBI" id="CHEBI:57705"/>
        <dbReference type="ChEBI" id="CHEBI:57776"/>
        <dbReference type="EC" id="2.7.7.23"/>
    </reaction>
</comment>
<dbReference type="GO" id="GO:0009245">
    <property type="term" value="P:lipid A biosynthetic process"/>
    <property type="evidence" value="ECO:0007669"/>
    <property type="project" value="UniProtKB-UniRule"/>
</dbReference>
<evidence type="ECO:0000256" key="5">
    <source>
        <dbReference type="ARBA" id="ARBA00022679"/>
    </source>
</evidence>
<evidence type="ECO:0000256" key="11">
    <source>
        <dbReference type="ARBA" id="ARBA00022984"/>
    </source>
</evidence>
<dbReference type="GO" id="GO:0016020">
    <property type="term" value="C:membrane"/>
    <property type="evidence" value="ECO:0007669"/>
    <property type="project" value="GOC"/>
</dbReference>
<feature type="region of interest" description="Linker" evidence="18">
    <location>
        <begin position="241"/>
        <end position="261"/>
    </location>
</feature>
<evidence type="ECO:0000256" key="13">
    <source>
        <dbReference type="ARBA" id="ARBA00023315"/>
    </source>
</evidence>
<gene>
    <name evidence="18" type="primary">glmU</name>
    <name evidence="21" type="ORF">SAMN05421721_11449</name>
</gene>
<accession>A0A1I4S9N3</accession>
<evidence type="ECO:0000313" key="21">
    <source>
        <dbReference type="EMBL" id="SFM61195.1"/>
    </source>
</evidence>
<feature type="binding site" evidence="18">
    <location>
        <position position="150"/>
    </location>
    <ligand>
        <name>UDP-N-acetyl-alpha-D-glucosamine</name>
        <dbReference type="ChEBI" id="CHEBI:57705"/>
    </ligand>
</feature>
<keyword evidence="11 18" id="KW-0573">Peptidoglycan synthesis</keyword>
<evidence type="ECO:0000256" key="3">
    <source>
        <dbReference type="ARBA" id="ARBA00007947"/>
    </source>
</evidence>
<dbReference type="Gene3D" id="2.160.10.10">
    <property type="entry name" value="Hexapeptide repeat proteins"/>
    <property type="match status" value="1"/>
</dbReference>
<dbReference type="GO" id="GO:0071555">
    <property type="term" value="P:cell wall organization"/>
    <property type="evidence" value="ECO:0007669"/>
    <property type="project" value="UniProtKB-KW"/>
</dbReference>
<feature type="region of interest" description="N-acetyltransferase" evidence="18">
    <location>
        <begin position="262"/>
        <end position="470"/>
    </location>
</feature>
<evidence type="ECO:0000256" key="1">
    <source>
        <dbReference type="ARBA" id="ARBA00004496"/>
    </source>
</evidence>
<dbReference type="InterPro" id="IPR029044">
    <property type="entry name" value="Nucleotide-diphossugar_trans"/>
</dbReference>
<keyword evidence="22" id="KW-1185">Reference proteome</keyword>
<evidence type="ECO:0000256" key="16">
    <source>
        <dbReference type="ARBA" id="ARBA00048493"/>
    </source>
</evidence>
<evidence type="ECO:0000256" key="10">
    <source>
        <dbReference type="ARBA" id="ARBA00022960"/>
    </source>
</evidence>
<dbReference type="InterPro" id="IPR011004">
    <property type="entry name" value="Trimer_LpxA-like_sf"/>
</dbReference>
<evidence type="ECO:0000259" key="20">
    <source>
        <dbReference type="Pfam" id="PF12804"/>
    </source>
</evidence>